<evidence type="ECO:0000256" key="1">
    <source>
        <dbReference type="SAM" id="MobiDB-lite"/>
    </source>
</evidence>
<feature type="transmembrane region" description="Helical" evidence="2">
    <location>
        <begin position="12"/>
        <end position="34"/>
    </location>
</feature>
<gene>
    <name evidence="3" type="ORF">KIPB_011456</name>
</gene>
<accession>A0A9K3D558</accession>
<reference evidence="3 4" key="1">
    <citation type="journal article" date="2018" name="PLoS ONE">
        <title>The draft genome of Kipferlia bialata reveals reductive genome evolution in fornicate parasites.</title>
        <authorList>
            <person name="Tanifuji G."/>
            <person name="Takabayashi S."/>
            <person name="Kume K."/>
            <person name="Takagi M."/>
            <person name="Nakayama T."/>
            <person name="Kamikawa R."/>
            <person name="Inagaki Y."/>
            <person name="Hashimoto T."/>
        </authorList>
    </citation>
    <scope>NUCLEOTIDE SEQUENCE [LARGE SCALE GENOMIC DNA]</scope>
    <source>
        <strain evidence="3">NY0173</strain>
    </source>
</reference>
<keyword evidence="2" id="KW-1133">Transmembrane helix</keyword>
<evidence type="ECO:0000313" key="3">
    <source>
        <dbReference type="EMBL" id="GIQ89071.1"/>
    </source>
</evidence>
<feature type="non-terminal residue" evidence="3">
    <location>
        <position position="288"/>
    </location>
</feature>
<dbReference type="EMBL" id="BDIP01004658">
    <property type="protein sequence ID" value="GIQ89071.1"/>
    <property type="molecule type" value="Genomic_DNA"/>
</dbReference>
<feature type="transmembrane region" description="Helical" evidence="2">
    <location>
        <begin position="254"/>
        <end position="274"/>
    </location>
</feature>
<sequence>PAKVRAPFFDGGGSLFALEVFGLWMFIIMVLRLIGFAITGPTATDVTMVCVDLCLLVADMSIFARLITYESKRVEKKSKRERQRERRERREKRRRGRGSSLSHGHRRRGSRGRESVVEAVGMSPLALTYPTSEAEGERERPGKMRHLDTVGGSWSERPLIFTSIITVLLVSADMLICYVARTHATSTFRTYLLIEIGSACVLVSYLSEAAWGRKRVRQRDLLARERERLTRLSPSLTLNTPLPTALPVGTRHRLFRMFIPTVVVVTWFLLLWHYHILDIVHRPNTLLE</sequence>
<comment type="caution">
    <text evidence="3">The sequence shown here is derived from an EMBL/GenBank/DDBJ whole genome shotgun (WGS) entry which is preliminary data.</text>
</comment>
<proteinExistence type="predicted"/>
<keyword evidence="4" id="KW-1185">Reference proteome</keyword>
<keyword evidence="2" id="KW-0812">Transmembrane</keyword>
<dbReference type="Proteomes" id="UP000265618">
    <property type="component" value="Unassembled WGS sequence"/>
</dbReference>
<name>A0A9K3D558_9EUKA</name>
<feature type="transmembrane region" description="Helical" evidence="2">
    <location>
        <begin position="159"/>
        <end position="181"/>
    </location>
</feature>
<feature type="compositionally biased region" description="Basic residues" evidence="1">
    <location>
        <begin position="89"/>
        <end position="110"/>
    </location>
</feature>
<feature type="region of interest" description="Disordered" evidence="1">
    <location>
        <begin position="75"/>
        <end position="117"/>
    </location>
</feature>
<evidence type="ECO:0000313" key="4">
    <source>
        <dbReference type="Proteomes" id="UP000265618"/>
    </source>
</evidence>
<feature type="transmembrane region" description="Helical" evidence="2">
    <location>
        <begin position="187"/>
        <end position="207"/>
    </location>
</feature>
<organism evidence="3 4">
    <name type="scientific">Kipferlia bialata</name>
    <dbReference type="NCBI Taxonomy" id="797122"/>
    <lineage>
        <taxon>Eukaryota</taxon>
        <taxon>Metamonada</taxon>
        <taxon>Carpediemonas-like organisms</taxon>
        <taxon>Kipferlia</taxon>
    </lineage>
</organism>
<keyword evidence="2" id="KW-0472">Membrane</keyword>
<protein>
    <submittedName>
        <fullName evidence="3">Uncharacterized protein</fullName>
    </submittedName>
</protein>
<dbReference type="AlphaFoldDB" id="A0A9K3D558"/>
<feature type="transmembrane region" description="Helical" evidence="2">
    <location>
        <begin position="46"/>
        <end position="67"/>
    </location>
</feature>
<evidence type="ECO:0000256" key="2">
    <source>
        <dbReference type="SAM" id="Phobius"/>
    </source>
</evidence>